<name>A0A0M7A835_9HYPH</name>
<evidence type="ECO:0000313" key="3">
    <source>
        <dbReference type="Proteomes" id="UP000049983"/>
    </source>
</evidence>
<evidence type="ECO:0000256" key="1">
    <source>
        <dbReference type="SAM" id="SignalP"/>
    </source>
</evidence>
<protein>
    <recommendedName>
        <fullName evidence="4">DUF2147 domain-containing protein</fullName>
    </recommendedName>
</protein>
<evidence type="ECO:0008006" key="4">
    <source>
        <dbReference type="Google" id="ProtNLM"/>
    </source>
</evidence>
<keyword evidence="3" id="KW-1185">Reference proteome</keyword>
<evidence type="ECO:0000313" key="2">
    <source>
        <dbReference type="EMBL" id="CTQ70576.1"/>
    </source>
</evidence>
<dbReference type="Proteomes" id="UP000049983">
    <property type="component" value="Unassembled WGS sequence"/>
</dbReference>
<dbReference type="EMBL" id="CXWC01000010">
    <property type="protein sequence ID" value="CTQ70576.1"/>
    <property type="molecule type" value="Genomic_DNA"/>
</dbReference>
<keyword evidence="1" id="KW-0732">Signal</keyword>
<feature type="signal peptide" evidence="1">
    <location>
        <begin position="1"/>
        <end position="17"/>
    </location>
</feature>
<feature type="chain" id="PRO_5009787978" description="DUF2147 domain-containing protein" evidence="1">
    <location>
        <begin position="18"/>
        <end position="123"/>
    </location>
</feature>
<gene>
    <name evidence="2" type="ORF">LA5096_02578</name>
</gene>
<dbReference type="AlphaFoldDB" id="A0A0M7A835"/>
<dbReference type="GeneID" id="97669954"/>
<sequence>MRYLILMFAVLVTPANASEHVAFRGTWGTKAQCARAPVQPDGTVLSEPFEIGRNWLRQGQLWCALRWGPVEARKNGAFTAANAQCGEDSVRSYLIGMQLTGDELILRWNFPHKSGPLKRCPGS</sequence>
<dbReference type="OrthoDB" id="7868215at2"/>
<accession>A0A0M7A835</accession>
<organism evidence="2 3">
    <name type="scientific">Roseibium album</name>
    <dbReference type="NCBI Taxonomy" id="311410"/>
    <lineage>
        <taxon>Bacteria</taxon>
        <taxon>Pseudomonadati</taxon>
        <taxon>Pseudomonadota</taxon>
        <taxon>Alphaproteobacteria</taxon>
        <taxon>Hyphomicrobiales</taxon>
        <taxon>Stappiaceae</taxon>
        <taxon>Roseibium</taxon>
    </lineage>
</organism>
<dbReference type="RefSeq" id="WP_055113247.1">
    <property type="nucleotide sequence ID" value="NZ_CXWA01000001.1"/>
</dbReference>
<proteinExistence type="predicted"/>
<reference evidence="3" key="1">
    <citation type="submission" date="2015-07" db="EMBL/GenBank/DDBJ databases">
        <authorList>
            <person name="Rodrigo-Torres Lidia"/>
            <person name="Arahal R.David."/>
        </authorList>
    </citation>
    <scope>NUCLEOTIDE SEQUENCE [LARGE SCALE GENOMIC DNA]</scope>
    <source>
        <strain evidence="3">CECT 5096</strain>
    </source>
</reference>